<reference evidence="1" key="1">
    <citation type="journal article" date="2021" name="PeerJ">
        <title>Extensive microbial diversity within the chicken gut microbiome revealed by metagenomics and culture.</title>
        <authorList>
            <person name="Gilroy R."/>
            <person name="Ravi A."/>
            <person name="Getino M."/>
            <person name="Pursley I."/>
            <person name="Horton D.L."/>
            <person name="Alikhan N.F."/>
            <person name="Baker D."/>
            <person name="Gharbi K."/>
            <person name="Hall N."/>
            <person name="Watson M."/>
            <person name="Adriaenssens E.M."/>
            <person name="Foster-Nyarko E."/>
            <person name="Jarju S."/>
            <person name="Secka A."/>
            <person name="Antonio M."/>
            <person name="Oren A."/>
            <person name="Chaudhuri R.R."/>
            <person name="La Ragione R."/>
            <person name="Hildebrand F."/>
            <person name="Pallen M.J."/>
        </authorList>
    </citation>
    <scope>NUCLEOTIDE SEQUENCE</scope>
    <source>
        <strain evidence="1">ChiBcec21-2208</strain>
    </source>
</reference>
<dbReference type="EMBL" id="DYVE01000129">
    <property type="protein sequence ID" value="HJG28002.1"/>
    <property type="molecule type" value="Genomic_DNA"/>
</dbReference>
<proteinExistence type="predicted"/>
<dbReference type="Proteomes" id="UP000782880">
    <property type="component" value="Unassembled WGS sequence"/>
</dbReference>
<evidence type="ECO:0000313" key="2">
    <source>
        <dbReference type="Proteomes" id="UP000782880"/>
    </source>
</evidence>
<protein>
    <submittedName>
        <fullName evidence="1">Uncharacterized protein</fullName>
    </submittedName>
</protein>
<organism evidence="1 2">
    <name type="scientific">Subdoligranulum variabile</name>
    <dbReference type="NCBI Taxonomy" id="214851"/>
    <lineage>
        <taxon>Bacteria</taxon>
        <taxon>Bacillati</taxon>
        <taxon>Bacillota</taxon>
        <taxon>Clostridia</taxon>
        <taxon>Eubacteriales</taxon>
        <taxon>Oscillospiraceae</taxon>
        <taxon>Subdoligranulum</taxon>
    </lineage>
</organism>
<sequence>MQDGDRFFGQKTTGKSFPCRFLSFLMGLETERYDFLKMGKKRKKISMVLRVELWYNMEKHTPK</sequence>
<reference evidence="1" key="2">
    <citation type="submission" date="2021-09" db="EMBL/GenBank/DDBJ databases">
        <authorList>
            <person name="Gilroy R."/>
        </authorList>
    </citation>
    <scope>NUCLEOTIDE SEQUENCE</scope>
    <source>
        <strain evidence="1">ChiBcec21-2208</strain>
    </source>
</reference>
<evidence type="ECO:0000313" key="1">
    <source>
        <dbReference type="EMBL" id="HJG28002.1"/>
    </source>
</evidence>
<name>A0A921LNQ6_9FIRM</name>
<comment type="caution">
    <text evidence="1">The sequence shown here is derived from an EMBL/GenBank/DDBJ whole genome shotgun (WGS) entry which is preliminary data.</text>
</comment>
<gene>
    <name evidence="1" type="ORF">K8V20_05060</name>
</gene>
<accession>A0A921LNQ6</accession>
<dbReference type="AlphaFoldDB" id="A0A921LNQ6"/>